<feature type="active site" evidence="3">
    <location>
        <position position="235"/>
    </location>
</feature>
<dbReference type="FunFam" id="3.40.309.10:FF:000009">
    <property type="entry name" value="Aldehyde dehydrogenase A"/>
    <property type="match status" value="1"/>
</dbReference>
<evidence type="ECO:0000313" key="7">
    <source>
        <dbReference type="EMBL" id="NNH68561.1"/>
    </source>
</evidence>
<dbReference type="AlphaFoldDB" id="A0A849C6G6"/>
<dbReference type="SUPFAM" id="SSF53720">
    <property type="entry name" value="ALDH-like"/>
    <property type="match status" value="1"/>
</dbReference>
<dbReference type="InterPro" id="IPR016161">
    <property type="entry name" value="Ald_DH/histidinol_DH"/>
</dbReference>
<feature type="domain" description="Aldehyde dehydrogenase" evidence="6">
    <location>
        <begin position="5"/>
        <end position="460"/>
    </location>
</feature>
<evidence type="ECO:0000256" key="4">
    <source>
        <dbReference type="RuleBase" id="RU003345"/>
    </source>
</evidence>
<evidence type="ECO:0000256" key="2">
    <source>
        <dbReference type="ARBA" id="ARBA00023002"/>
    </source>
</evidence>
<dbReference type="Gene3D" id="3.40.605.10">
    <property type="entry name" value="Aldehyde Dehydrogenase, Chain A, domain 1"/>
    <property type="match status" value="1"/>
</dbReference>
<keyword evidence="2 4" id="KW-0560">Oxidoreductase</keyword>
<protein>
    <submittedName>
        <fullName evidence="7">Aldehyde dehydrogenase family protein</fullName>
    </submittedName>
</protein>
<evidence type="ECO:0000256" key="3">
    <source>
        <dbReference type="PROSITE-ProRule" id="PRU10007"/>
    </source>
</evidence>
<evidence type="ECO:0000256" key="1">
    <source>
        <dbReference type="ARBA" id="ARBA00009986"/>
    </source>
</evidence>
<dbReference type="EMBL" id="JABELX010000001">
    <property type="protein sequence ID" value="NNH68561.1"/>
    <property type="molecule type" value="Genomic_DNA"/>
</dbReference>
<dbReference type="GO" id="GO:0016620">
    <property type="term" value="F:oxidoreductase activity, acting on the aldehyde or oxo group of donors, NAD or NADP as acceptor"/>
    <property type="evidence" value="ECO:0007669"/>
    <property type="project" value="InterPro"/>
</dbReference>
<evidence type="ECO:0000313" key="8">
    <source>
        <dbReference type="Proteomes" id="UP000586827"/>
    </source>
</evidence>
<proteinExistence type="inferred from homology"/>
<feature type="region of interest" description="Disordered" evidence="5">
    <location>
        <begin position="1"/>
        <end position="20"/>
    </location>
</feature>
<keyword evidence="8" id="KW-1185">Reference proteome</keyword>
<gene>
    <name evidence="7" type="ORF">HLB23_01465</name>
</gene>
<dbReference type="PANTHER" id="PTHR11699">
    <property type="entry name" value="ALDEHYDE DEHYDROGENASE-RELATED"/>
    <property type="match status" value="1"/>
</dbReference>
<dbReference type="CDD" id="cd07099">
    <property type="entry name" value="ALDH_DDALDH"/>
    <property type="match status" value="1"/>
</dbReference>
<name>A0A849C6G6_9NOCA</name>
<accession>A0A849C6G6</accession>
<evidence type="ECO:0000259" key="6">
    <source>
        <dbReference type="Pfam" id="PF00171"/>
    </source>
</evidence>
<dbReference type="InterPro" id="IPR016162">
    <property type="entry name" value="Ald_DH_N"/>
</dbReference>
<comment type="similarity">
    <text evidence="1 4">Belongs to the aldehyde dehydrogenase family.</text>
</comment>
<dbReference type="PROSITE" id="PS00687">
    <property type="entry name" value="ALDEHYDE_DEHYDR_GLU"/>
    <property type="match status" value="1"/>
</dbReference>
<organism evidence="7 8">
    <name type="scientific">Nocardia uniformis</name>
    <dbReference type="NCBI Taxonomy" id="53432"/>
    <lineage>
        <taxon>Bacteria</taxon>
        <taxon>Bacillati</taxon>
        <taxon>Actinomycetota</taxon>
        <taxon>Actinomycetes</taxon>
        <taxon>Mycobacteriales</taxon>
        <taxon>Nocardiaceae</taxon>
        <taxon>Nocardia</taxon>
    </lineage>
</organism>
<dbReference type="Proteomes" id="UP000586827">
    <property type="component" value="Unassembled WGS sequence"/>
</dbReference>
<sequence length="509" mass="54985">MDTATADIDVHNPADGRPVGRVADHSAVSVADTIRDLRVHQPEWESIGVRARAEWIMRFQDWLVDNTARLTDIVQSETGKTRFDAEIEVPAAIDLAKYWARNAEAFLVDEKATPHSPIGRTKRLVKTFRPHPVVGIITPWNLPIMNPCFDAFAALLAGAAVVVKPSEVTPLSAVELGRGWAEIGAPPVFTVVTGRGATGRAVVEAVDYVQFTGSTRTGRAIAVACGERLVPYSLELGGKDPAIVLADADIDRAAAGIVYGGLFNSGQACISVERVYVEAPVYDSFVSSLVAQVNELRQGQDGRDFAFDIGAMATSAQRDIVQRHVEDACAKGARILVGGKPTGTGTFFEPTVLVDVDHSMACLTEETFGPVLPVIKVADEAEAIRMANDSTYGLSATVWTGDRSRGERVARSLEVGAVNVNDAYANIVNFALPMGGWKDSGIGARWGGASGIRKYCRQQAITIPRGPALSREPLWYPASRIRSRVVTTLMRAVDARGWRKLPNALRRNR</sequence>
<evidence type="ECO:0000256" key="5">
    <source>
        <dbReference type="SAM" id="MobiDB-lite"/>
    </source>
</evidence>
<comment type="caution">
    <text evidence="7">The sequence shown here is derived from an EMBL/GenBank/DDBJ whole genome shotgun (WGS) entry which is preliminary data.</text>
</comment>
<dbReference type="InterPro" id="IPR029510">
    <property type="entry name" value="Ald_DH_CS_GLU"/>
</dbReference>
<dbReference type="Gene3D" id="3.40.309.10">
    <property type="entry name" value="Aldehyde Dehydrogenase, Chain A, domain 2"/>
    <property type="match status" value="1"/>
</dbReference>
<dbReference type="Pfam" id="PF00171">
    <property type="entry name" value="Aldedh"/>
    <property type="match status" value="1"/>
</dbReference>
<dbReference type="InterPro" id="IPR015590">
    <property type="entry name" value="Aldehyde_DH_dom"/>
</dbReference>
<reference evidence="7 8" key="1">
    <citation type="submission" date="2020-05" db="EMBL/GenBank/DDBJ databases">
        <title>MicrobeNet Type strains.</title>
        <authorList>
            <person name="Nicholson A.C."/>
        </authorList>
    </citation>
    <scope>NUCLEOTIDE SEQUENCE [LARGE SCALE GENOMIC DNA]</scope>
    <source>
        <strain evidence="7 8">JCM 3224</strain>
    </source>
</reference>
<dbReference type="InterPro" id="IPR016163">
    <property type="entry name" value="Ald_DH_C"/>
</dbReference>